<dbReference type="AlphaFoldDB" id="A0A6L2NF09"/>
<name>A0A6L2NF09_TANCI</name>
<evidence type="ECO:0000313" key="1">
    <source>
        <dbReference type="EMBL" id="GEU83245.1"/>
    </source>
</evidence>
<keyword evidence="1" id="KW-0808">Transferase</keyword>
<dbReference type="EMBL" id="BKCJ010008644">
    <property type="protein sequence ID" value="GEU83245.1"/>
    <property type="molecule type" value="Genomic_DNA"/>
</dbReference>
<organism evidence="1">
    <name type="scientific">Tanacetum cinerariifolium</name>
    <name type="common">Dalmatian daisy</name>
    <name type="synonym">Chrysanthemum cinerariifolium</name>
    <dbReference type="NCBI Taxonomy" id="118510"/>
    <lineage>
        <taxon>Eukaryota</taxon>
        <taxon>Viridiplantae</taxon>
        <taxon>Streptophyta</taxon>
        <taxon>Embryophyta</taxon>
        <taxon>Tracheophyta</taxon>
        <taxon>Spermatophyta</taxon>
        <taxon>Magnoliopsida</taxon>
        <taxon>eudicotyledons</taxon>
        <taxon>Gunneridae</taxon>
        <taxon>Pentapetalae</taxon>
        <taxon>asterids</taxon>
        <taxon>campanulids</taxon>
        <taxon>Asterales</taxon>
        <taxon>Asteraceae</taxon>
        <taxon>Asteroideae</taxon>
        <taxon>Anthemideae</taxon>
        <taxon>Anthemidinae</taxon>
        <taxon>Tanacetum</taxon>
    </lineage>
</organism>
<keyword evidence="1" id="KW-0548">Nucleotidyltransferase</keyword>
<sequence length="207" mass="23652">MSESSHIKGVPLVLRISAFMHGHGHRELAKKINDKISKMVDEMFERVRAFIRGEMAIGSAKIVRPFQGDKGNTRLIWLGGQEKSNQKSGNQRRNDVKVIHMIAGGRNHKRPYEEERSGLTEELPFSAIPQNILTDEPIILEGMIEGHQIRRIHVDNGSSSEIMYENCFRSFNTNVWSRLRKCKASLVGFSSKIYHPLRLIDLWVTMG</sequence>
<accession>A0A6L2NF09</accession>
<dbReference type="GO" id="GO:0003964">
    <property type="term" value="F:RNA-directed DNA polymerase activity"/>
    <property type="evidence" value="ECO:0007669"/>
    <property type="project" value="UniProtKB-KW"/>
</dbReference>
<gene>
    <name evidence="1" type="ORF">Tci_055223</name>
</gene>
<proteinExistence type="predicted"/>
<reference evidence="1" key="1">
    <citation type="journal article" date="2019" name="Sci. Rep.">
        <title>Draft genome of Tanacetum cinerariifolium, the natural source of mosquito coil.</title>
        <authorList>
            <person name="Yamashiro T."/>
            <person name="Shiraishi A."/>
            <person name="Satake H."/>
            <person name="Nakayama K."/>
        </authorList>
    </citation>
    <scope>NUCLEOTIDE SEQUENCE</scope>
</reference>
<protein>
    <submittedName>
        <fullName evidence="1">Reverse transcriptase domain-containing protein</fullName>
    </submittedName>
</protein>
<keyword evidence="1" id="KW-0695">RNA-directed DNA polymerase</keyword>
<comment type="caution">
    <text evidence="1">The sequence shown here is derived from an EMBL/GenBank/DDBJ whole genome shotgun (WGS) entry which is preliminary data.</text>
</comment>